<feature type="non-terminal residue" evidence="2">
    <location>
        <position position="1"/>
    </location>
</feature>
<protein>
    <submittedName>
        <fullName evidence="2">Uncharacterized protein</fullName>
    </submittedName>
</protein>
<dbReference type="EMBL" id="MCFL01000011">
    <property type="protein sequence ID" value="ORZ37809.1"/>
    <property type="molecule type" value="Genomic_DNA"/>
</dbReference>
<comment type="caution">
    <text evidence="2">The sequence shown here is derived from an EMBL/GenBank/DDBJ whole genome shotgun (WGS) entry which is preliminary data.</text>
</comment>
<sequence>MTFPRASARRHPRPHRPALPLTTMSLTPILLPTMPTMTTTSFNPRDPANDDANGNGNGNAGVAVSSSPRYSSDNVEQVLYPTT</sequence>
<feature type="compositionally biased region" description="Low complexity" evidence="1">
    <location>
        <begin position="18"/>
        <end position="40"/>
    </location>
</feature>
<gene>
    <name evidence="2" type="ORF">BCR44DRAFT_1429973</name>
</gene>
<organism evidence="2 3">
    <name type="scientific">Catenaria anguillulae PL171</name>
    <dbReference type="NCBI Taxonomy" id="765915"/>
    <lineage>
        <taxon>Eukaryota</taxon>
        <taxon>Fungi</taxon>
        <taxon>Fungi incertae sedis</taxon>
        <taxon>Blastocladiomycota</taxon>
        <taxon>Blastocladiomycetes</taxon>
        <taxon>Blastocladiales</taxon>
        <taxon>Catenariaceae</taxon>
        <taxon>Catenaria</taxon>
    </lineage>
</organism>
<evidence type="ECO:0000313" key="3">
    <source>
        <dbReference type="Proteomes" id="UP000193411"/>
    </source>
</evidence>
<dbReference type="Proteomes" id="UP000193411">
    <property type="component" value="Unassembled WGS sequence"/>
</dbReference>
<keyword evidence="3" id="KW-1185">Reference proteome</keyword>
<name>A0A1Y2HTF5_9FUNG</name>
<feature type="non-terminal residue" evidence="2">
    <location>
        <position position="83"/>
    </location>
</feature>
<reference evidence="2 3" key="1">
    <citation type="submission" date="2016-07" db="EMBL/GenBank/DDBJ databases">
        <title>Pervasive Adenine N6-methylation of Active Genes in Fungi.</title>
        <authorList>
            <consortium name="DOE Joint Genome Institute"/>
            <person name="Mondo S.J."/>
            <person name="Dannebaum R.O."/>
            <person name="Kuo R.C."/>
            <person name="Labutti K."/>
            <person name="Haridas S."/>
            <person name="Kuo A."/>
            <person name="Salamov A."/>
            <person name="Ahrendt S.R."/>
            <person name="Lipzen A."/>
            <person name="Sullivan W."/>
            <person name="Andreopoulos W.B."/>
            <person name="Clum A."/>
            <person name="Lindquist E."/>
            <person name="Daum C."/>
            <person name="Ramamoorthy G.K."/>
            <person name="Gryganskyi A."/>
            <person name="Culley D."/>
            <person name="Magnuson J.K."/>
            <person name="James T.Y."/>
            <person name="O'Malley M.A."/>
            <person name="Stajich J.E."/>
            <person name="Spatafora J.W."/>
            <person name="Visel A."/>
            <person name="Grigoriev I.V."/>
        </authorList>
    </citation>
    <scope>NUCLEOTIDE SEQUENCE [LARGE SCALE GENOMIC DNA]</scope>
    <source>
        <strain evidence="2 3">PL171</strain>
    </source>
</reference>
<feature type="compositionally biased region" description="Basic residues" evidence="1">
    <location>
        <begin position="7"/>
        <end position="16"/>
    </location>
</feature>
<accession>A0A1Y2HTF5</accession>
<feature type="compositionally biased region" description="Polar residues" evidence="1">
    <location>
        <begin position="65"/>
        <end position="83"/>
    </location>
</feature>
<proteinExistence type="predicted"/>
<evidence type="ECO:0000256" key="1">
    <source>
        <dbReference type="SAM" id="MobiDB-lite"/>
    </source>
</evidence>
<feature type="region of interest" description="Disordered" evidence="1">
    <location>
        <begin position="1"/>
        <end position="83"/>
    </location>
</feature>
<dbReference type="AlphaFoldDB" id="A0A1Y2HTF5"/>
<feature type="compositionally biased region" description="Low complexity" evidence="1">
    <location>
        <begin position="50"/>
        <end position="64"/>
    </location>
</feature>
<evidence type="ECO:0000313" key="2">
    <source>
        <dbReference type="EMBL" id="ORZ37809.1"/>
    </source>
</evidence>